<protein>
    <submittedName>
        <fullName evidence="2">Uncharacterized protein</fullName>
    </submittedName>
</protein>
<dbReference type="EMBL" id="MT143467">
    <property type="protein sequence ID" value="QJA97153.1"/>
    <property type="molecule type" value="Genomic_DNA"/>
</dbReference>
<evidence type="ECO:0000313" key="2">
    <source>
        <dbReference type="EMBL" id="QJA97153.1"/>
    </source>
</evidence>
<sequence>MSEPNEREECEYTREDYLADQADAMYTSGELGPHGERLPNHGESPPAAGDVEAAAHELYDEVYAAIENDSEILAIGAIQTALRAARRDEGEKYKAEYSENDREAAVAIAREILIRNFDEETDEDWIEQFANDFADVFLGIIRSNRLACDMYQKERARVAELKAAGRKVCDWSAEDAIVFDSEEEEDLIPSGVEVKFNILYEEDLDALAALLNPPPAEKGIVK</sequence>
<gene>
    <name evidence="2" type="ORF">MM415B06612_0007</name>
</gene>
<reference evidence="2" key="1">
    <citation type="submission" date="2020-03" db="EMBL/GenBank/DDBJ databases">
        <title>The deep terrestrial virosphere.</title>
        <authorList>
            <person name="Holmfeldt K."/>
            <person name="Nilsson E."/>
            <person name="Simone D."/>
            <person name="Lopez-Fernandez M."/>
            <person name="Wu X."/>
            <person name="de Brujin I."/>
            <person name="Lundin D."/>
            <person name="Andersson A."/>
            <person name="Bertilsson S."/>
            <person name="Dopson M."/>
        </authorList>
    </citation>
    <scope>NUCLEOTIDE SEQUENCE</scope>
    <source>
        <strain evidence="2">MM415B06612</strain>
    </source>
</reference>
<organism evidence="2">
    <name type="scientific">viral metagenome</name>
    <dbReference type="NCBI Taxonomy" id="1070528"/>
    <lineage>
        <taxon>unclassified sequences</taxon>
        <taxon>metagenomes</taxon>
        <taxon>organismal metagenomes</taxon>
    </lineage>
</organism>
<dbReference type="AlphaFoldDB" id="A0A6M3LQW9"/>
<feature type="region of interest" description="Disordered" evidence="1">
    <location>
        <begin position="21"/>
        <end position="49"/>
    </location>
</feature>
<name>A0A6M3LQW9_9ZZZZ</name>
<accession>A0A6M3LQW9</accession>
<proteinExistence type="predicted"/>
<evidence type="ECO:0000256" key="1">
    <source>
        <dbReference type="SAM" id="MobiDB-lite"/>
    </source>
</evidence>